<proteinExistence type="predicted"/>
<evidence type="ECO:0000313" key="1">
    <source>
        <dbReference type="EMBL" id="MBB5724093.1"/>
    </source>
</evidence>
<dbReference type="RefSeq" id="WP_183531186.1">
    <property type="nucleotide sequence ID" value="NZ_JACIJM010000025.1"/>
</dbReference>
<protein>
    <submittedName>
        <fullName evidence="1">Uncharacterized protein</fullName>
    </submittedName>
</protein>
<dbReference type="AlphaFoldDB" id="A0A7W9BP39"/>
<comment type="caution">
    <text evidence="1">The sequence shown here is derived from an EMBL/GenBank/DDBJ whole genome shotgun (WGS) entry which is preliminary data.</text>
</comment>
<evidence type="ECO:0000313" key="2">
    <source>
        <dbReference type="Proteomes" id="UP000535415"/>
    </source>
</evidence>
<name>A0A7W9BP39_9RHOB</name>
<reference evidence="1 2" key="1">
    <citation type="submission" date="2020-08" db="EMBL/GenBank/DDBJ databases">
        <title>Genomic Encyclopedia of Type Strains, Phase IV (KMG-IV): sequencing the most valuable type-strain genomes for metagenomic binning, comparative biology and taxonomic classification.</title>
        <authorList>
            <person name="Goeker M."/>
        </authorList>
    </citation>
    <scope>NUCLEOTIDE SEQUENCE [LARGE SCALE GENOMIC DNA]</scope>
    <source>
        <strain evidence="1 2">DSM 101064</strain>
    </source>
</reference>
<dbReference type="Proteomes" id="UP000535415">
    <property type="component" value="Unassembled WGS sequence"/>
</dbReference>
<gene>
    <name evidence="1" type="ORF">FHS72_003750</name>
</gene>
<organism evidence="1 2">
    <name type="scientific">Yoonia ponticola</name>
    <dbReference type="NCBI Taxonomy" id="1524255"/>
    <lineage>
        <taxon>Bacteria</taxon>
        <taxon>Pseudomonadati</taxon>
        <taxon>Pseudomonadota</taxon>
        <taxon>Alphaproteobacteria</taxon>
        <taxon>Rhodobacterales</taxon>
        <taxon>Paracoccaceae</taxon>
        <taxon>Yoonia</taxon>
    </lineage>
</organism>
<accession>A0A7W9BP39</accession>
<keyword evidence="2" id="KW-1185">Reference proteome</keyword>
<sequence length="601" mass="66786">MQNEPIETSSEMNEIKALNSILEVARQAEFGLPSKRPEGVAPLEAEARVLDGKQEPRLLPVQAFKVLQAITDLKDAGASDLEIVRKFVFRSLKAGWPDNADGLADAVLGRTRDYTWSFDRLPPDLASYPGLTRAMTKQLMSKPSYEDFHLARLLRFSADDLRQLIHKASRSPNGDFRRLIPDLLKQGVGFEEWRHVQYACFLREVDDEVEDDLIRLLDSLPMRWRNLRPDFDLIASTPEVRAALVADFVRLTGKSENMRSALLEGILWHGSERIDEFVMTVAAAICDASLDQGSSVLDSLLAHPSSLVRLRAAALRRLGADEPIEPDRPLPTGILDSGRRLAELPERHRASPLTWIGDRHVEMAIESTVQRAAATFTGSYEGHWREDEEPLTVKLLSDVRAALGVVEADIAAVAGRRPGGRRISFSLRDRMVSKHEEGQPGTDPTASFSTDVCLIMTARRDGKVLANRASLIQVKKLKKGADARWKNSFEIVRKQLTDISKNTDASFYMLMGPESAGRAIEIAPARLVAEHLPSRGKTVGLRRELVALASRSLACWITYDVVGLWTGDPRVQVVRKAAGADGRRPYLLVELEVSISSDIVD</sequence>
<dbReference type="EMBL" id="JACIJM010000025">
    <property type="protein sequence ID" value="MBB5724093.1"/>
    <property type="molecule type" value="Genomic_DNA"/>
</dbReference>